<dbReference type="Proteomes" id="UP000050482">
    <property type="component" value="Unassembled WGS sequence"/>
</dbReference>
<dbReference type="PANTHER" id="PTHR36565:SF1">
    <property type="entry name" value="UPF0332 PROTEIN TM_1000"/>
    <property type="match status" value="1"/>
</dbReference>
<comment type="caution">
    <text evidence="3">The sequence shown here is derived from an EMBL/GenBank/DDBJ whole genome shotgun (WGS) entry which is preliminary data.</text>
</comment>
<dbReference type="PATRIC" id="fig|471514.4.peg.340"/>
<dbReference type="AlphaFoldDB" id="A0A0P9GWP3"/>
<evidence type="ECO:0000259" key="2">
    <source>
        <dbReference type="Pfam" id="PF05168"/>
    </source>
</evidence>
<reference evidence="3 4" key="1">
    <citation type="submission" date="2015-09" db="EMBL/GenBank/DDBJ databases">
        <title>Draft genome sequence of Alicyclobacillus ferrooxydans DSM 22381.</title>
        <authorList>
            <person name="Hemp J."/>
        </authorList>
    </citation>
    <scope>NUCLEOTIDE SEQUENCE [LARGE SCALE GENOMIC DNA]</scope>
    <source>
        <strain evidence="3 4">TC-34</strain>
    </source>
</reference>
<dbReference type="Gene3D" id="1.20.120.330">
    <property type="entry name" value="Nucleotidyltransferases domain 2"/>
    <property type="match status" value="1"/>
</dbReference>
<proteinExistence type="inferred from homology"/>
<comment type="similarity">
    <text evidence="1">Belongs to the UPF0332 family.</text>
</comment>
<dbReference type="PANTHER" id="PTHR36565">
    <property type="entry name" value="UPF0332 PROTEIN TM_1000"/>
    <property type="match status" value="1"/>
</dbReference>
<sequence length="118" mass="13668">MVMLRKSEEKYESALDDFSKGRYDSCVSNLYYSAFQATTAYMIQQGVLANKHRQVRSFVNKELAKTGLITRESAKLYNRLMDQRSDADYDVQLFEEDEAEGLLTGTKKLLDEIHRLID</sequence>
<evidence type="ECO:0000256" key="1">
    <source>
        <dbReference type="ARBA" id="ARBA00038248"/>
    </source>
</evidence>
<dbReference type="Pfam" id="PF05168">
    <property type="entry name" value="HEPN"/>
    <property type="match status" value="1"/>
</dbReference>
<name>A0A0P9GWP3_9BACL</name>
<accession>A0A0P9GWP3</accession>
<keyword evidence="4" id="KW-1185">Reference proteome</keyword>
<dbReference type="InterPro" id="IPR052226">
    <property type="entry name" value="UPF0332_toxin"/>
</dbReference>
<organism evidence="3 4">
    <name type="scientific">Alicyclobacillus ferrooxydans</name>
    <dbReference type="NCBI Taxonomy" id="471514"/>
    <lineage>
        <taxon>Bacteria</taxon>
        <taxon>Bacillati</taxon>
        <taxon>Bacillota</taxon>
        <taxon>Bacilli</taxon>
        <taxon>Bacillales</taxon>
        <taxon>Alicyclobacillaceae</taxon>
        <taxon>Alicyclobacillus</taxon>
    </lineage>
</organism>
<evidence type="ECO:0000313" key="4">
    <source>
        <dbReference type="Proteomes" id="UP000050482"/>
    </source>
</evidence>
<dbReference type="EMBL" id="LJCO01000008">
    <property type="protein sequence ID" value="KPV45754.1"/>
    <property type="molecule type" value="Genomic_DNA"/>
</dbReference>
<evidence type="ECO:0000313" key="3">
    <source>
        <dbReference type="EMBL" id="KPV45754.1"/>
    </source>
</evidence>
<feature type="domain" description="HEPN" evidence="2">
    <location>
        <begin position="3"/>
        <end position="113"/>
    </location>
</feature>
<dbReference type="InterPro" id="IPR007842">
    <property type="entry name" value="HEPN_dom"/>
</dbReference>
<gene>
    <name evidence="3" type="ORF">AN477_01695</name>
</gene>
<dbReference type="STRING" id="471514.AN477_01695"/>
<protein>
    <recommendedName>
        <fullName evidence="2">HEPN domain-containing protein</fullName>
    </recommendedName>
</protein>